<name>A0A9X2K716_9ACTN</name>
<dbReference type="InterPro" id="IPR053918">
    <property type="entry name" value="DUF6980"/>
</dbReference>
<dbReference type="Pfam" id="PF22400">
    <property type="entry name" value="DUF6980"/>
    <property type="match status" value="1"/>
</dbReference>
<dbReference type="AlphaFoldDB" id="A0A9X2K716"/>
<dbReference type="Proteomes" id="UP001139648">
    <property type="component" value="Unassembled WGS sequence"/>
</dbReference>
<reference evidence="2" key="1">
    <citation type="submission" date="2022-06" db="EMBL/GenBank/DDBJ databases">
        <title>Sequencing the genomes of 1000 actinobacteria strains.</title>
        <authorList>
            <person name="Klenk H.-P."/>
        </authorList>
    </citation>
    <scope>NUCLEOTIDE SEQUENCE</scope>
    <source>
        <strain evidence="2">DSM 46694</strain>
    </source>
</reference>
<protein>
    <recommendedName>
        <fullName evidence="1">DUF6980 domain-containing protein</fullName>
    </recommendedName>
</protein>
<gene>
    <name evidence="2" type="ORF">HD597_009728</name>
</gene>
<evidence type="ECO:0000313" key="2">
    <source>
        <dbReference type="EMBL" id="MCP2362708.1"/>
    </source>
</evidence>
<feature type="domain" description="DUF6980" evidence="1">
    <location>
        <begin position="1"/>
        <end position="92"/>
    </location>
</feature>
<dbReference type="EMBL" id="JAMZEB010000002">
    <property type="protein sequence ID" value="MCP2362708.1"/>
    <property type="molecule type" value="Genomic_DNA"/>
</dbReference>
<comment type="caution">
    <text evidence="2">The sequence shown here is derived from an EMBL/GenBank/DDBJ whole genome shotgun (WGS) entry which is preliminary data.</text>
</comment>
<accession>A0A9X2K716</accession>
<organism evidence="2 3">
    <name type="scientific">Nonomuraea thailandensis</name>
    <dbReference type="NCBI Taxonomy" id="1188745"/>
    <lineage>
        <taxon>Bacteria</taxon>
        <taxon>Bacillati</taxon>
        <taxon>Actinomycetota</taxon>
        <taxon>Actinomycetes</taxon>
        <taxon>Streptosporangiales</taxon>
        <taxon>Streptosporangiaceae</taxon>
        <taxon>Nonomuraea</taxon>
    </lineage>
</organism>
<evidence type="ECO:0000259" key="1">
    <source>
        <dbReference type="Pfam" id="PF22400"/>
    </source>
</evidence>
<keyword evidence="3" id="KW-1185">Reference proteome</keyword>
<proteinExistence type="predicted"/>
<evidence type="ECO:0000313" key="3">
    <source>
        <dbReference type="Proteomes" id="UP001139648"/>
    </source>
</evidence>
<sequence length="98" mass="11225">MATRLEHACDLHPEPFDCPDAVVTFLAEYRGYGLPIHDGGSSFIAIRHCPWCGARLPQRLDEEWEEEVRATGFDPDAEEGELPAELKWDTWREARRSV</sequence>